<comment type="caution">
    <text evidence="1">The sequence shown here is derived from an EMBL/GenBank/DDBJ whole genome shotgun (WGS) entry which is preliminary data.</text>
</comment>
<name>A0A7C4XUF9_UNCW3</name>
<evidence type="ECO:0000313" key="1">
    <source>
        <dbReference type="EMBL" id="HGV97499.1"/>
    </source>
</evidence>
<dbReference type="AlphaFoldDB" id="A0A7C4XUF9"/>
<proteinExistence type="predicted"/>
<dbReference type="EMBL" id="DTGZ01000080">
    <property type="protein sequence ID" value="HGV97499.1"/>
    <property type="molecule type" value="Genomic_DNA"/>
</dbReference>
<sequence>MKNLVILIFAILFLFHCNKSPIGEDELTLRGGFETDTLFLPLFTSSTAIKNIPLGSSQNLVLCKDNNYESRILLRFSFSDTTYQGLDEIKLVLYRNTTFKSDSIIFSVHLLNHEFTESEATWYKKSNTEPWENPGGDFEFDSLRMGKAKGDSLIVWFNYIDLNKIRNAKGLILVPRSTGFLVFTSREGGKAPSFKIIKNNVIHTVPLSSDCHIAKTDSLPNPWEDWLGSGISYRNFVIFNYDTILNNSRPIFGELTFSLAGYSCHRDSVEIGVRYLVEPFTGFETKLGPVIALKKFSLKDTIFKIDVVEYVQRIVENSDSNFGLFIYLSPENFDIANIKLIKGSHKLKVGYVRPPEER</sequence>
<organism evidence="1">
    <name type="scientific">candidate division WOR-3 bacterium</name>
    <dbReference type="NCBI Taxonomy" id="2052148"/>
    <lineage>
        <taxon>Bacteria</taxon>
        <taxon>Bacteria division WOR-3</taxon>
    </lineage>
</organism>
<protein>
    <recommendedName>
        <fullName evidence="2">DNRLRE domain-containing protein</fullName>
    </recommendedName>
</protein>
<accession>A0A7C4XUF9</accession>
<gene>
    <name evidence="1" type="ORF">ENV60_04300</name>
</gene>
<evidence type="ECO:0008006" key="2">
    <source>
        <dbReference type="Google" id="ProtNLM"/>
    </source>
</evidence>
<reference evidence="1" key="1">
    <citation type="journal article" date="2020" name="mSystems">
        <title>Genome- and Community-Level Interaction Insights into Carbon Utilization and Element Cycling Functions of Hydrothermarchaeota in Hydrothermal Sediment.</title>
        <authorList>
            <person name="Zhou Z."/>
            <person name="Liu Y."/>
            <person name="Xu W."/>
            <person name="Pan J."/>
            <person name="Luo Z.H."/>
            <person name="Li M."/>
        </authorList>
    </citation>
    <scope>NUCLEOTIDE SEQUENCE [LARGE SCALE GENOMIC DNA]</scope>
    <source>
        <strain evidence="1">SpSt-774</strain>
    </source>
</reference>